<evidence type="ECO:0000313" key="15">
    <source>
        <dbReference type="Proteomes" id="UP001652503"/>
    </source>
</evidence>
<dbReference type="Proteomes" id="UP001652503">
    <property type="component" value="Unassembled WGS sequence"/>
</dbReference>
<comment type="caution">
    <text evidence="14">The sequence shown here is derived from an EMBL/GenBank/DDBJ whole genome shotgun (WGS) entry which is preliminary data.</text>
</comment>
<dbReference type="InterPro" id="IPR000550">
    <property type="entry name" value="Hppk"/>
</dbReference>
<evidence type="ECO:0000259" key="13">
    <source>
        <dbReference type="PROSITE" id="PS00794"/>
    </source>
</evidence>
<dbReference type="GO" id="GO:0003848">
    <property type="term" value="F:2-amino-4-hydroxy-6-hydroxymethyldihydropteridine diphosphokinase activity"/>
    <property type="evidence" value="ECO:0007669"/>
    <property type="project" value="UniProtKB-EC"/>
</dbReference>
<evidence type="ECO:0000256" key="3">
    <source>
        <dbReference type="ARBA" id="ARBA00013253"/>
    </source>
</evidence>
<dbReference type="RefSeq" id="WP_263722684.1">
    <property type="nucleotide sequence ID" value="NZ_JAOWLA010000016.1"/>
</dbReference>
<evidence type="ECO:0000256" key="5">
    <source>
        <dbReference type="ARBA" id="ARBA00022679"/>
    </source>
</evidence>
<dbReference type="EMBL" id="JAOWLA010000016">
    <property type="protein sequence ID" value="MCV2866153.1"/>
    <property type="molecule type" value="Genomic_DNA"/>
</dbReference>
<dbReference type="Pfam" id="PF01288">
    <property type="entry name" value="HPPK"/>
    <property type="match status" value="1"/>
</dbReference>
<dbReference type="CDD" id="cd00483">
    <property type="entry name" value="HPPK"/>
    <property type="match status" value="1"/>
</dbReference>
<evidence type="ECO:0000256" key="9">
    <source>
        <dbReference type="ARBA" id="ARBA00022909"/>
    </source>
</evidence>
<proteinExistence type="inferred from homology"/>
<comment type="similarity">
    <text evidence="2">Belongs to the HPPK family.</text>
</comment>
<keyword evidence="7" id="KW-0418">Kinase</keyword>
<dbReference type="PANTHER" id="PTHR43071:SF1">
    <property type="entry name" value="2-AMINO-4-HYDROXY-6-HYDROXYMETHYLDIHYDROPTERIDINE PYROPHOSPHOKINASE"/>
    <property type="match status" value="1"/>
</dbReference>
<evidence type="ECO:0000256" key="10">
    <source>
        <dbReference type="ARBA" id="ARBA00029409"/>
    </source>
</evidence>
<organism evidence="14 15">
    <name type="scientific">Albidovulum sediminicola</name>
    <dbReference type="NCBI Taxonomy" id="2984331"/>
    <lineage>
        <taxon>Bacteria</taxon>
        <taxon>Pseudomonadati</taxon>
        <taxon>Pseudomonadota</taxon>
        <taxon>Alphaproteobacteria</taxon>
        <taxon>Rhodobacterales</taxon>
        <taxon>Paracoccaceae</taxon>
        <taxon>Albidovulum</taxon>
    </lineage>
</organism>
<evidence type="ECO:0000313" key="14">
    <source>
        <dbReference type="EMBL" id="MCV2866153.1"/>
    </source>
</evidence>
<dbReference type="InterPro" id="IPR035907">
    <property type="entry name" value="Hppk_sf"/>
</dbReference>
<keyword evidence="6" id="KW-0547">Nucleotide-binding</keyword>
<evidence type="ECO:0000256" key="2">
    <source>
        <dbReference type="ARBA" id="ARBA00005810"/>
    </source>
</evidence>
<accession>A0ABT2Z4S8</accession>
<keyword evidence="15" id="KW-1185">Reference proteome</keyword>
<dbReference type="Gene3D" id="3.30.70.560">
    <property type="entry name" value="7,8-Dihydro-6-hydroxymethylpterin-pyrophosphokinase HPPK"/>
    <property type="match status" value="1"/>
</dbReference>
<evidence type="ECO:0000256" key="12">
    <source>
        <dbReference type="ARBA" id="ARBA00033413"/>
    </source>
</evidence>
<evidence type="ECO:0000256" key="7">
    <source>
        <dbReference type="ARBA" id="ARBA00022777"/>
    </source>
</evidence>
<feature type="domain" description="7,8-dihydro-6-hydroxymethylpterin-pyrophosphokinase" evidence="13">
    <location>
        <begin position="94"/>
        <end position="105"/>
    </location>
</feature>
<dbReference type="SUPFAM" id="SSF55083">
    <property type="entry name" value="6-hydroxymethyl-7,8-dihydropterin pyrophosphokinase, HPPK"/>
    <property type="match status" value="1"/>
</dbReference>
<dbReference type="NCBIfam" id="TIGR01498">
    <property type="entry name" value="folK"/>
    <property type="match status" value="1"/>
</dbReference>
<reference evidence="14 15" key="1">
    <citation type="submission" date="2022-10" db="EMBL/GenBank/DDBJ databases">
        <title>Defluviimonas sp. nov., isolated from ocean surface water.</title>
        <authorList>
            <person name="He W."/>
            <person name="Wang L."/>
            <person name="Zhang D.-F."/>
        </authorList>
    </citation>
    <scope>NUCLEOTIDE SEQUENCE [LARGE SCALE GENOMIC DNA]</scope>
    <source>
        <strain evidence="14 15">WL0075</strain>
    </source>
</reference>
<dbReference type="PANTHER" id="PTHR43071">
    <property type="entry name" value="2-AMINO-4-HYDROXY-6-HYDROXYMETHYLDIHYDROPTERIDINE PYROPHOSPHOKINASE"/>
    <property type="match status" value="1"/>
</dbReference>
<comment type="function">
    <text evidence="10">Catalyzes the transfer of pyrophosphate from adenosine triphosphate (ATP) to 6-hydroxymethyl-7,8-dihydropterin, an enzymatic step in folate biosynthesis pathway.</text>
</comment>
<sequence>MQKYKFALIALGGNLPTEAGDPAELLRAALRDMAAAGCVLVAVSRFFATPAYPPGSGPDFVNAAAVVSSDLAPGALLDLLHEIEARHGRERLQRWGARTLDLDLLAVGDTVLPDAQTQDHWRALAPEAQQALAPDRLILPHPRLQDRGFVLVPLMDVAPLWTHPRTGNTVAAMVQALPEEDKAAIRPL</sequence>
<evidence type="ECO:0000256" key="6">
    <source>
        <dbReference type="ARBA" id="ARBA00022741"/>
    </source>
</evidence>
<keyword evidence="5 14" id="KW-0808">Transferase</keyword>
<comment type="pathway">
    <text evidence="1">Cofactor biosynthesis; tetrahydrofolate biosynthesis; 2-amino-4-hydroxy-6-hydroxymethyl-7,8-dihydropteridine diphosphate from 7,8-dihydroneopterin triphosphate: step 4/4.</text>
</comment>
<evidence type="ECO:0000256" key="8">
    <source>
        <dbReference type="ARBA" id="ARBA00022840"/>
    </source>
</evidence>
<keyword evidence="9" id="KW-0289">Folate biosynthesis</keyword>
<evidence type="ECO:0000256" key="11">
    <source>
        <dbReference type="ARBA" id="ARBA00029766"/>
    </source>
</evidence>
<evidence type="ECO:0000256" key="4">
    <source>
        <dbReference type="ARBA" id="ARBA00016218"/>
    </source>
</evidence>
<evidence type="ECO:0000256" key="1">
    <source>
        <dbReference type="ARBA" id="ARBA00005051"/>
    </source>
</evidence>
<keyword evidence="8" id="KW-0067">ATP-binding</keyword>
<protein>
    <recommendedName>
        <fullName evidence="4">2-amino-4-hydroxy-6-hydroxymethyldihydropteridine pyrophosphokinase</fullName>
        <ecNumber evidence="3">2.7.6.3</ecNumber>
    </recommendedName>
    <alternativeName>
        <fullName evidence="11">6-hydroxymethyl-7,8-dihydropterin pyrophosphokinase</fullName>
    </alternativeName>
    <alternativeName>
        <fullName evidence="12">7,8-dihydro-6-hydroxymethylpterin-pyrophosphokinase</fullName>
    </alternativeName>
</protein>
<gene>
    <name evidence="14" type="primary">folK</name>
    <name evidence="14" type="ORF">OE647_15625</name>
</gene>
<name>A0ABT2Z4S8_9RHOB</name>
<dbReference type="EC" id="2.7.6.3" evidence="3"/>
<dbReference type="PROSITE" id="PS00794">
    <property type="entry name" value="HPPK"/>
    <property type="match status" value="1"/>
</dbReference>